<dbReference type="EMBL" id="NBTX02000004">
    <property type="protein sequence ID" value="PNL60388.1"/>
    <property type="molecule type" value="Genomic_DNA"/>
</dbReference>
<organism evidence="1 2">
    <name type="scientific">Legionella anisa</name>
    <dbReference type="NCBI Taxonomy" id="28082"/>
    <lineage>
        <taxon>Bacteria</taxon>
        <taxon>Pseudomonadati</taxon>
        <taxon>Pseudomonadota</taxon>
        <taxon>Gammaproteobacteria</taxon>
        <taxon>Legionellales</taxon>
        <taxon>Legionellaceae</taxon>
        <taxon>Legionella</taxon>
    </lineage>
</organism>
<comment type="caution">
    <text evidence="1">The sequence shown here is derived from an EMBL/GenBank/DDBJ whole genome shotgun (WGS) entry which is preliminary data.</text>
</comment>
<sequence>MANQLLKFPEIAMFYSAYKQINKGWVRNRIDSKNIDTIQGEKFAALVPNFHDNHIGIHGSITWGKSGFTFFIKVELEKSTSPILTIHRHFQCNITEELIPQIVEELLDLGNKKFTSNQDTFPMFQEPTLKAHVRSTKISQRSRENIEYFKNQGVFDNSFASFLLKNELNGIRCTRSRKSS</sequence>
<evidence type="ECO:0000313" key="2">
    <source>
        <dbReference type="Proteomes" id="UP000192511"/>
    </source>
</evidence>
<dbReference type="AlphaFoldDB" id="A0AAX0WPF1"/>
<accession>A0AAX0WPF1</accession>
<evidence type="ECO:0000313" key="1">
    <source>
        <dbReference type="EMBL" id="PNL60388.1"/>
    </source>
</evidence>
<dbReference type="RefSeq" id="WP_019234152.1">
    <property type="nucleotide sequence ID" value="NZ_CAAAHR010000002.1"/>
</dbReference>
<dbReference type="GeneID" id="98064766"/>
<dbReference type="Proteomes" id="UP000192511">
    <property type="component" value="Unassembled WGS sequence"/>
</dbReference>
<protein>
    <submittedName>
        <fullName evidence="1">Uncharacterized protein</fullName>
    </submittedName>
</protein>
<reference evidence="1" key="1">
    <citation type="submission" date="2017-12" db="EMBL/GenBank/DDBJ databases">
        <title>FDA dAtabase for Regulatory Grade micrObial Sequences (FDA-ARGOS): Supporting development and validation of Infectious Disease Dx tests.</title>
        <authorList>
            <person name="Kerrigan L."/>
            <person name="Tallon L.J."/>
            <person name="Sadzewicz L."/>
            <person name="Sengamalay N."/>
            <person name="Ott S."/>
            <person name="Godinez A."/>
            <person name="Nagaraj S."/>
            <person name="Vavikolanu K."/>
            <person name="Vyas G."/>
            <person name="Nadendla S."/>
            <person name="Aluvathingal J."/>
            <person name="Sichtig H."/>
        </authorList>
    </citation>
    <scope>NUCLEOTIDE SEQUENCE [LARGE SCALE GENOMIC DNA]</scope>
    <source>
        <strain evidence="1">FDAARGOS_200</strain>
    </source>
</reference>
<keyword evidence="2" id="KW-1185">Reference proteome</keyword>
<name>A0AAX0WPF1_9GAMM</name>
<gene>
    <name evidence="1" type="ORF">A6J39_003705</name>
</gene>
<proteinExistence type="predicted"/>